<dbReference type="AlphaFoldDB" id="A0A318U0I2"/>
<feature type="domain" description="ABC transmembrane type-1" evidence="8">
    <location>
        <begin position="150"/>
        <end position="369"/>
    </location>
</feature>
<feature type="transmembrane region" description="Helical" evidence="7">
    <location>
        <begin position="351"/>
        <end position="372"/>
    </location>
</feature>
<evidence type="ECO:0000256" key="4">
    <source>
        <dbReference type="ARBA" id="ARBA00022692"/>
    </source>
</evidence>
<feature type="transmembrane region" description="Helical" evidence="7">
    <location>
        <begin position="156"/>
        <end position="173"/>
    </location>
</feature>
<feature type="transmembrane region" description="Helical" evidence="7">
    <location>
        <begin position="185"/>
        <end position="211"/>
    </location>
</feature>
<dbReference type="GO" id="GO:0005886">
    <property type="term" value="C:plasma membrane"/>
    <property type="evidence" value="ECO:0007669"/>
    <property type="project" value="UniProtKB-SubCell"/>
</dbReference>
<keyword evidence="6 7" id="KW-0472">Membrane</keyword>
<keyword evidence="2 7" id="KW-0813">Transport</keyword>
<keyword evidence="5 7" id="KW-1133">Transmembrane helix</keyword>
<comment type="subcellular location">
    <subcellularLocation>
        <location evidence="1 7">Cell membrane</location>
        <topology evidence="1 7">Multi-pass membrane protein</topology>
    </subcellularLocation>
</comment>
<evidence type="ECO:0000256" key="1">
    <source>
        <dbReference type="ARBA" id="ARBA00004651"/>
    </source>
</evidence>
<keyword evidence="3" id="KW-1003">Cell membrane</keyword>
<dbReference type="Proteomes" id="UP000247727">
    <property type="component" value="Unassembled WGS sequence"/>
</dbReference>
<evidence type="ECO:0000256" key="5">
    <source>
        <dbReference type="ARBA" id="ARBA00022989"/>
    </source>
</evidence>
<dbReference type="Pfam" id="PF00528">
    <property type="entry name" value="BPD_transp_1"/>
    <property type="match status" value="1"/>
</dbReference>
<evidence type="ECO:0000313" key="9">
    <source>
        <dbReference type="EMBL" id="PYF10304.1"/>
    </source>
</evidence>
<evidence type="ECO:0000256" key="6">
    <source>
        <dbReference type="ARBA" id="ARBA00023136"/>
    </source>
</evidence>
<dbReference type="OrthoDB" id="9807402at2"/>
<name>A0A318U0I2_9RHOB</name>
<dbReference type="RefSeq" id="WP_110805480.1">
    <property type="nucleotide sequence ID" value="NZ_QJTK01000005.1"/>
</dbReference>
<evidence type="ECO:0000256" key="7">
    <source>
        <dbReference type="RuleBase" id="RU363032"/>
    </source>
</evidence>
<comment type="similarity">
    <text evidence="7">Belongs to the binding-protein-dependent transport system permease family.</text>
</comment>
<evidence type="ECO:0000313" key="10">
    <source>
        <dbReference type="Proteomes" id="UP000247727"/>
    </source>
</evidence>
<dbReference type="InterPro" id="IPR000515">
    <property type="entry name" value="MetI-like"/>
</dbReference>
<dbReference type="EMBL" id="QJTK01000005">
    <property type="protein sequence ID" value="PYF10304.1"/>
    <property type="molecule type" value="Genomic_DNA"/>
</dbReference>
<dbReference type="Gene3D" id="1.10.3720.10">
    <property type="entry name" value="MetI-like"/>
    <property type="match status" value="1"/>
</dbReference>
<dbReference type="GO" id="GO:0055085">
    <property type="term" value="P:transmembrane transport"/>
    <property type="evidence" value="ECO:0007669"/>
    <property type="project" value="InterPro"/>
</dbReference>
<keyword evidence="4 7" id="KW-0812">Transmembrane</keyword>
<dbReference type="PANTHER" id="PTHR30465:SF66">
    <property type="entry name" value="INNER MEMBRANE ABC TRANSPORTER PERMEASE PROTEIN YEJB"/>
    <property type="match status" value="1"/>
</dbReference>
<evidence type="ECO:0000256" key="3">
    <source>
        <dbReference type="ARBA" id="ARBA00022475"/>
    </source>
</evidence>
<comment type="caution">
    <text evidence="9">The sequence shown here is derived from an EMBL/GenBank/DDBJ whole genome shotgun (WGS) entry which is preliminary data.</text>
</comment>
<dbReference type="InterPro" id="IPR035906">
    <property type="entry name" value="MetI-like_sf"/>
</dbReference>
<gene>
    <name evidence="9" type="ORF">C8J30_105113</name>
</gene>
<dbReference type="GO" id="GO:0042884">
    <property type="term" value="P:microcin transport"/>
    <property type="evidence" value="ECO:0007669"/>
    <property type="project" value="TreeGrafter"/>
</dbReference>
<evidence type="ECO:0000259" key="8">
    <source>
        <dbReference type="PROSITE" id="PS50928"/>
    </source>
</evidence>
<organism evidence="9 10">
    <name type="scientific">Rhodobacter viridis</name>
    <dbReference type="NCBI Taxonomy" id="1054202"/>
    <lineage>
        <taxon>Bacteria</taxon>
        <taxon>Pseudomonadati</taxon>
        <taxon>Pseudomonadota</taxon>
        <taxon>Alphaproteobacteria</taxon>
        <taxon>Rhodobacterales</taxon>
        <taxon>Rhodobacter group</taxon>
        <taxon>Rhodobacter</taxon>
    </lineage>
</organism>
<dbReference type="PROSITE" id="PS50928">
    <property type="entry name" value="ABC_TM1"/>
    <property type="match status" value="1"/>
</dbReference>
<sequence length="383" mass="42063">MGAYILRRLMLVLPTLFGIMLINFALTQFVPGGPIESIIARVQGESDATRNLTGGADAGQSQSAEDMGYQGARGISPDLLAQLEVQMGFSRITCDEGFTGTPNLKDPACHREKIPAYERFFKMMGDYLRFDFGTSFFKNKTVVELVIDKMPVSISLGLWSTLLAYLISIPLGIRKAVKDGTSFDTWTSAAIIVAYAIPTLVFSVLLMVLFAGGSYWKIFPLRGLTSDDFDTLSMGGKVLDYLWHICLPTIAITLSSFVTLTLLTKNSFLDEINKQYVMTARAKGLTEGRVLYGHVFRNAMLIVIAGFPGLFLSVLFSGSLIIETMFSLDGLGLLGYQAAVERDYPLVFGSLYAFGLISLVIGIISDITYTLVDPRIDFERRAG</sequence>
<evidence type="ECO:0000256" key="2">
    <source>
        <dbReference type="ARBA" id="ARBA00022448"/>
    </source>
</evidence>
<dbReference type="PANTHER" id="PTHR30465">
    <property type="entry name" value="INNER MEMBRANE ABC TRANSPORTER"/>
    <property type="match status" value="1"/>
</dbReference>
<feature type="transmembrane region" description="Helical" evidence="7">
    <location>
        <begin position="241"/>
        <end position="264"/>
    </location>
</feature>
<feature type="transmembrane region" description="Helical" evidence="7">
    <location>
        <begin position="299"/>
        <end position="322"/>
    </location>
</feature>
<accession>A0A318U0I2</accession>
<proteinExistence type="inferred from homology"/>
<protein>
    <submittedName>
        <fullName evidence="9">Microcin C transport system permease protein</fullName>
    </submittedName>
</protein>
<keyword evidence="10" id="KW-1185">Reference proteome</keyword>
<dbReference type="SUPFAM" id="SSF161098">
    <property type="entry name" value="MetI-like"/>
    <property type="match status" value="1"/>
</dbReference>
<reference evidence="9 10" key="1">
    <citation type="submission" date="2018-06" db="EMBL/GenBank/DDBJ databases">
        <title>Genomic Encyclopedia of Type Strains, Phase III (KMG-III): the genomes of soil and plant-associated and newly described type strains.</title>
        <authorList>
            <person name="Whitman W."/>
        </authorList>
    </citation>
    <scope>NUCLEOTIDE SEQUENCE [LARGE SCALE GENOMIC DNA]</scope>
    <source>
        <strain evidence="9 10">JA737</strain>
    </source>
</reference>
<dbReference type="CDD" id="cd06261">
    <property type="entry name" value="TM_PBP2"/>
    <property type="match status" value="1"/>
</dbReference>